<reference evidence="2" key="2">
    <citation type="submission" date="2020-06" db="EMBL/GenBank/DDBJ databases">
        <authorList>
            <person name="Sheffer M."/>
        </authorList>
    </citation>
    <scope>NUCLEOTIDE SEQUENCE</scope>
</reference>
<dbReference type="Proteomes" id="UP000807504">
    <property type="component" value="Unassembled WGS sequence"/>
</dbReference>
<proteinExistence type="predicted"/>
<evidence type="ECO:0000313" key="2">
    <source>
        <dbReference type="EMBL" id="KAF8795827.1"/>
    </source>
</evidence>
<feature type="region of interest" description="Disordered" evidence="1">
    <location>
        <begin position="441"/>
        <end position="487"/>
    </location>
</feature>
<feature type="compositionally biased region" description="Polar residues" evidence="1">
    <location>
        <begin position="455"/>
        <end position="487"/>
    </location>
</feature>
<dbReference type="EMBL" id="JABXBU010000001">
    <property type="protein sequence ID" value="KAF8795827.1"/>
    <property type="molecule type" value="Genomic_DNA"/>
</dbReference>
<comment type="caution">
    <text evidence="2">The sequence shown here is derived from an EMBL/GenBank/DDBJ whole genome shotgun (WGS) entry which is preliminary data.</text>
</comment>
<keyword evidence="3" id="KW-1185">Reference proteome</keyword>
<accession>A0A8T0FXL5</accession>
<evidence type="ECO:0000313" key="3">
    <source>
        <dbReference type="Proteomes" id="UP000807504"/>
    </source>
</evidence>
<gene>
    <name evidence="2" type="ORF">HNY73_000281</name>
</gene>
<protein>
    <submittedName>
        <fullName evidence="2">Uncharacterized protein</fullName>
    </submittedName>
</protein>
<organism evidence="2 3">
    <name type="scientific">Argiope bruennichi</name>
    <name type="common">Wasp spider</name>
    <name type="synonym">Aranea bruennichi</name>
    <dbReference type="NCBI Taxonomy" id="94029"/>
    <lineage>
        <taxon>Eukaryota</taxon>
        <taxon>Metazoa</taxon>
        <taxon>Ecdysozoa</taxon>
        <taxon>Arthropoda</taxon>
        <taxon>Chelicerata</taxon>
        <taxon>Arachnida</taxon>
        <taxon>Araneae</taxon>
        <taxon>Araneomorphae</taxon>
        <taxon>Entelegynae</taxon>
        <taxon>Araneoidea</taxon>
        <taxon>Araneidae</taxon>
        <taxon>Argiope</taxon>
    </lineage>
</organism>
<sequence>MKRFNLDFTVYQSFVTQLPGSLDVNFDIAYNRCAFMYKYTLCNMYFFKDCINKFLLQCTEFKNLVSKWTVDSNSKLCAMSCGPGLDYLSFMLALSEHVSPSTFKNITILSKHGAWRNTVGIVADALEEGALSKYGIGKLLNFKNIEVIQSNLLISIPVKGFEALQHSSVILMTKTLNLAAPGSNEEELIKTKLLELISSLKPEATIFCIDTKPSLVLFLEVLSRFHGKFLYKPDHLSFRVPITFSEDYKEKHGCFPVVCARGAFFVWQKLSTVEPHSNIAISPINILTDVKEISQNSLENTTKEDDEVLNITKTLRDLILPSNKNFQHNSLGNVMNDSHVNDNTGELISITSSPFNTPKKLEINKSSSVQTLLDSPSLQEVTSQVNFAEKNCSASSLKKSNSIDNSFFQSSSKNISFLEESDLLQNYPLYNQTKEETYPTILPHQIPAKSKVNESKSNTVPKSNQSLKSTLESKATQTELHQFTTNSSHIKDLTERVKRLVSSLENEMQKSISDGQMDYNIHDAPKMNANYTSCSTNHTNKSDVNVTPQCCNGYQTEREHLINFCNCAQMHHDHCCAVRHIHRCEMHCCKSCIYKCHINPYRCCENNTASTSTRLAQPQIVIPLQNVNNDVLLQIILAAKSGSEIQ</sequence>
<reference evidence="2" key="1">
    <citation type="journal article" date="2020" name="bioRxiv">
        <title>Chromosome-level reference genome of the European wasp spider Argiope bruennichi: a resource for studies on range expansion and evolutionary adaptation.</title>
        <authorList>
            <person name="Sheffer M.M."/>
            <person name="Hoppe A."/>
            <person name="Krehenwinkel H."/>
            <person name="Uhl G."/>
            <person name="Kuss A.W."/>
            <person name="Jensen L."/>
            <person name="Jensen C."/>
            <person name="Gillespie R.G."/>
            <person name="Hoff K.J."/>
            <person name="Prost S."/>
        </authorList>
    </citation>
    <scope>NUCLEOTIDE SEQUENCE</scope>
</reference>
<evidence type="ECO:0000256" key="1">
    <source>
        <dbReference type="SAM" id="MobiDB-lite"/>
    </source>
</evidence>
<name>A0A8T0FXL5_ARGBR</name>
<dbReference type="AlphaFoldDB" id="A0A8T0FXL5"/>